<dbReference type="Gene3D" id="3.40.50.2300">
    <property type="match status" value="1"/>
</dbReference>
<dbReference type="SUPFAM" id="SSF52172">
    <property type="entry name" value="CheY-like"/>
    <property type="match status" value="1"/>
</dbReference>
<dbReference type="InterPro" id="IPR016032">
    <property type="entry name" value="Sig_transdc_resp-reg_C-effctor"/>
</dbReference>
<dbReference type="InterPro" id="IPR036388">
    <property type="entry name" value="WH-like_DNA-bd_sf"/>
</dbReference>
<evidence type="ECO:0000256" key="2">
    <source>
        <dbReference type="PROSITE-ProRule" id="PRU00169"/>
    </source>
</evidence>
<dbReference type="InterPro" id="IPR039420">
    <property type="entry name" value="WalR-like"/>
</dbReference>
<sequence>MTDSPEARLLIVEDEPNILELLAASLRFAGFGVNTAGNGTDAVAAVQRHRPDLIVLDVMLPDMDGFDVVRRLRGGGSDTPVVFLTARDATEDKIRGLTAGGDDYVTKPFSLEEVVARIRAVLRRTGAGDLLARMPRLVFADIELDEESHEVWRQGKAVALSPTEFKLLRYFMANAGRVLSKAQILDHVWDYDFRGDVGIVESYVSVLRRKIDNTDPRLIHTLRGVGYVLRLPPAS</sequence>
<dbReference type="Pfam" id="PF00486">
    <property type="entry name" value="Trans_reg_C"/>
    <property type="match status" value="1"/>
</dbReference>
<dbReference type="Pfam" id="PF00072">
    <property type="entry name" value="Response_reg"/>
    <property type="match status" value="1"/>
</dbReference>
<keyword evidence="1 3" id="KW-0238">DNA-binding</keyword>
<feature type="domain" description="Response regulatory" evidence="4">
    <location>
        <begin position="8"/>
        <end position="122"/>
    </location>
</feature>
<evidence type="ECO:0000259" key="5">
    <source>
        <dbReference type="PROSITE" id="PS51755"/>
    </source>
</evidence>
<dbReference type="RefSeq" id="WP_370879484.1">
    <property type="nucleotide sequence ID" value="NZ_JAUSQU010000001.1"/>
</dbReference>
<dbReference type="InterPro" id="IPR001789">
    <property type="entry name" value="Sig_transdc_resp-reg_receiver"/>
</dbReference>
<dbReference type="SUPFAM" id="SSF46894">
    <property type="entry name" value="C-terminal effector domain of the bipartite response regulators"/>
    <property type="match status" value="1"/>
</dbReference>
<dbReference type="Proteomes" id="UP001225356">
    <property type="component" value="Unassembled WGS sequence"/>
</dbReference>
<reference evidence="6 7" key="1">
    <citation type="submission" date="2023-07" db="EMBL/GenBank/DDBJ databases">
        <title>Sequencing the genomes of 1000 actinobacteria strains.</title>
        <authorList>
            <person name="Klenk H.-P."/>
        </authorList>
    </citation>
    <scope>NUCLEOTIDE SEQUENCE [LARGE SCALE GENOMIC DNA]</scope>
    <source>
        <strain evidence="6 7">DSM 46740</strain>
    </source>
</reference>
<gene>
    <name evidence="6" type="ORF">J2853_007727</name>
</gene>
<dbReference type="SMART" id="SM00448">
    <property type="entry name" value="REC"/>
    <property type="match status" value="1"/>
</dbReference>
<feature type="domain" description="OmpR/PhoB-type" evidence="5">
    <location>
        <begin position="134"/>
        <end position="231"/>
    </location>
</feature>
<dbReference type="PANTHER" id="PTHR48111">
    <property type="entry name" value="REGULATOR OF RPOS"/>
    <property type="match status" value="1"/>
</dbReference>
<accession>A0ABT9QP27</accession>
<evidence type="ECO:0000256" key="3">
    <source>
        <dbReference type="PROSITE-ProRule" id="PRU01091"/>
    </source>
</evidence>
<dbReference type="PROSITE" id="PS50110">
    <property type="entry name" value="RESPONSE_REGULATORY"/>
    <property type="match status" value="1"/>
</dbReference>
<proteinExistence type="predicted"/>
<evidence type="ECO:0000256" key="1">
    <source>
        <dbReference type="ARBA" id="ARBA00023125"/>
    </source>
</evidence>
<organism evidence="6 7">
    <name type="scientific">Streptosporangium lutulentum</name>
    <dbReference type="NCBI Taxonomy" id="1461250"/>
    <lineage>
        <taxon>Bacteria</taxon>
        <taxon>Bacillati</taxon>
        <taxon>Actinomycetota</taxon>
        <taxon>Actinomycetes</taxon>
        <taxon>Streptosporangiales</taxon>
        <taxon>Streptosporangiaceae</taxon>
        <taxon>Streptosporangium</taxon>
    </lineage>
</organism>
<name>A0ABT9QP27_9ACTN</name>
<dbReference type="PROSITE" id="PS51755">
    <property type="entry name" value="OMPR_PHOB"/>
    <property type="match status" value="1"/>
</dbReference>
<dbReference type="InterPro" id="IPR011006">
    <property type="entry name" value="CheY-like_superfamily"/>
</dbReference>
<dbReference type="Gene3D" id="1.10.10.10">
    <property type="entry name" value="Winged helix-like DNA-binding domain superfamily/Winged helix DNA-binding domain"/>
    <property type="match status" value="1"/>
</dbReference>
<dbReference type="EMBL" id="JAUSQU010000001">
    <property type="protein sequence ID" value="MDP9848516.1"/>
    <property type="molecule type" value="Genomic_DNA"/>
</dbReference>
<keyword evidence="2" id="KW-0597">Phosphoprotein</keyword>
<dbReference type="Gene3D" id="6.10.250.690">
    <property type="match status" value="1"/>
</dbReference>
<evidence type="ECO:0000259" key="4">
    <source>
        <dbReference type="PROSITE" id="PS50110"/>
    </source>
</evidence>
<feature type="modified residue" description="4-aspartylphosphate" evidence="2">
    <location>
        <position position="57"/>
    </location>
</feature>
<dbReference type="InterPro" id="IPR001867">
    <property type="entry name" value="OmpR/PhoB-type_DNA-bd"/>
</dbReference>
<comment type="caution">
    <text evidence="6">The sequence shown here is derived from an EMBL/GenBank/DDBJ whole genome shotgun (WGS) entry which is preliminary data.</text>
</comment>
<feature type="DNA-binding region" description="OmpR/PhoB-type" evidence="3">
    <location>
        <begin position="134"/>
        <end position="231"/>
    </location>
</feature>
<dbReference type="SMART" id="SM00862">
    <property type="entry name" value="Trans_reg_C"/>
    <property type="match status" value="1"/>
</dbReference>
<dbReference type="PANTHER" id="PTHR48111:SF28">
    <property type="entry name" value="TRANSCRIPTIONAL REGULATORY PROTEIN TCRX-RELATED"/>
    <property type="match status" value="1"/>
</dbReference>
<evidence type="ECO:0000313" key="6">
    <source>
        <dbReference type="EMBL" id="MDP9848516.1"/>
    </source>
</evidence>
<keyword evidence="7" id="KW-1185">Reference proteome</keyword>
<evidence type="ECO:0000313" key="7">
    <source>
        <dbReference type="Proteomes" id="UP001225356"/>
    </source>
</evidence>
<dbReference type="CDD" id="cd00383">
    <property type="entry name" value="trans_reg_C"/>
    <property type="match status" value="1"/>
</dbReference>
<protein>
    <submittedName>
        <fullName evidence="6">Two-component system OmpR family response regulator</fullName>
    </submittedName>
</protein>